<evidence type="ECO:0000313" key="3">
    <source>
        <dbReference type="Proteomes" id="UP001327560"/>
    </source>
</evidence>
<accession>A0AAQ3KYC0</accession>
<gene>
    <name evidence="2" type="ORF">Cni_G24583</name>
</gene>
<protein>
    <submittedName>
        <fullName evidence="2">Zinc finger BED domain-containing protein DAYSLEEPER-like</fullName>
    </submittedName>
</protein>
<evidence type="ECO:0000313" key="2">
    <source>
        <dbReference type="EMBL" id="WOL15802.1"/>
    </source>
</evidence>
<reference evidence="2 3" key="1">
    <citation type="submission" date="2023-10" db="EMBL/GenBank/DDBJ databases">
        <title>Chromosome-scale genome assembly provides insights into flower coloration mechanisms of Canna indica.</title>
        <authorList>
            <person name="Li C."/>
        </authorList>
    </citation>
    <scope>NUCLEOTIDE SEQUENCE [LARGE SCALE GENOMIC DNA]</scope>
    <source>
        <tissue evidence="2">Flower</tissue>
    </source>
</reference>
<sequence>MASLNRDHGSDSDGNASPFHEISCTSKRRSIGNQLTQASSSPSECFSYSIERTIKELATLIIKFGESFKLAEDLNLEYFVQQALQPQHQRVPRKSSNIKSTRRTAKCQRQSKTENFQVNLPIMCNW</sequence>
<dbReference type="AlphaFoldDB" id="A0AAQ3KYC0"/>
<evidence type="ECO:0000256" key="1">
    <source>
        <dbReference type="SAM" id="MobiDB-lite"/>
    </source>
</evidence>
<proteinExistence type="predicted"/>
<dbReference type="EMBL" id="CP136897">
    <property type="protein sequence ID" value="WOL15802.1"/>
    <property type="molecule type" value="Genomic_DNA"/>
</dbReference>
<dbReference type="Proteomes" id="UP001327560">
    <property type="component" value="Chromosome 8"/>
</dbReference>
<name>A0AAQ3KYC0_9LILI</name>
<organism evidence="2 3">
    <name type="scientific">Canna indica</name>
    <name type="common">Indian-shot</name>
    <dbReference type="NCBI Taxonomy" id="4628"/>
    <lineage>
        <taxon>Eukaryota</taxon>
        <taxon>Viridiplantae</taxon>
        <taxon>Streptophyta</taxon>
        <taxon>Embryophyta</taxon>
        <taxon>Tracheophyta</taxon>
        <taxon>Spermatophyta</taxon>
        <taxon>Magnoliopsida</taxon>
        <taxon>Liliopsida</taxon>
        <taxon>Zingiberales</taxon>
        <taxon>Cannaceae</taxon>
        <taxon>Canna</taxon>
    </lineage>
</organism>
<keyword evidence="3" id="KW-1185">Reference proteome</keyword>
<feature type="compositionally biased region" description="Basic and acidic residues" evidence="1">
    <location>
        <begin position="1"/>
        <end position="11"/>
    </location>
</feature>
<feature type="region of interest" description="Disordered" evidence="1">
    <location>
        <begin position="1"/>
        <end position="23"/>
    </location>
</feature>